<organism evidence="2 3">
    <name type="scientific">Gemmatimonas groenlandica</name>
    <dbReference type="NCBI Taxonomy" id="2732249"/>
    <lineage>
        <taxon>Bacteria</taxon>
        <taxon>Pseudomonadati</taxon>
        <taxon>Gemmatimonadota</taxon>
        <taxon>Gemmatimonadia</taxon>
        <taxon>Gemmatimonadales</taxon>
        <taxon>Gemmatimonadaceae</taxon>
        <taxon>Gemmatimonas</taxon>
    </lineage>
</organism>
<feature type="transmembrane region" description="Helical" evidence="1">
    <location>
        <begin position="124"/>
        <end position="144"/>
    </location>
</feature>
<reference evidence="2 3" key="1">
    <citation type="submission" date="2020-05" db="EMBL/GenBank/DDBJ databases">
        <title>Complete genome sequence of Gemmatimonas greenlandica TET16.</title>
        <authorList>
            <person name="Zeng Y."/>
        </authorList>
    </citation>
    <scope>NUCLEOTIDE SEQUENCE [LARGE SCALE GENOMIC DNA]</scope>
    <source>
        <strain evidence="2 3">TET16</strain>
    </source>
</reference>
<dbReference type="EMBL" id="CP053085">
    <property type="protein sequence ID" value="QJR37703.1"/>
    <property type="molecule type" value="Genomic_DNA"/>
</dbReference>
<name>A0A6M4ISI1_9BACT</name>
<dbReference type="RefSeq" id="WP_171227138.1">
    <property type="nucleotide sequence ID" value="NZ_CP053085.1"/>
</dbReference>
<keyword evidence="1" id="KW-0472">Membrane</keyword>
<proteinExistence type="predicted"/>
<feature type="transmembrane region" description="Helical" evidence="1">
    <location>
        <begin position="29"/>
        <end position="50"/>
    </location>
</feature>
<dbReference type="Proteomes" id="UP000500938">
    <property type="component" value="Chromosome"/>
</dbReference>
<feature type="transmembrane region" description="Helical" evidence="1">
    <location>
        <begin position="204"/>
        <end position="222"/>
    </location>
</feature>
<sequence>MSDASLRARTTTEIVDAAFTLYRRDFQQYIMVGAIAYSPMIVFSLLTQGMTGTGQILVSVGAAVIGLVIATLVGAAVTRMGADVYLGGQADVGRTVAAVLPLVPMLIMGALLTMLMVVPGLILLIVPGVYLAIRLFALSQIIVLEKMGPVDAVTRSFELTKGRAGPVFLTLLLLYGLYFALSFGVTLAVALFGSPVLQTVVSSVLSIFCFPILGLAALVLYYDLRIRNEGFDVEHMAQSLDGSSYAPTI</sequence>
<keyword evidence="3" id="KW-1185">Reference proteome</keyword>
<accession>A0A6M4ISI1</accession>
<feature type="transmembrane region" description="Helical" evidence="1">
    <location>
        <begin position="56"/>
        <end position="77"/>
    </location>
</feature>
<evidence type="ECO:0008006" key="4">
    <source>
        <dbReference type="Google" id="ProtNLM"/>
    </source>
</evidence>
<dbReference type="AlphaFoldDB" id="A0A6M4ISI1"/>
<evidence type="ECO:0000313" key="3">
    <source>
        <dbReference type="Proteomes" id="UP000500938"/>
    </source>
</evidence>
<gene>
    <name evidence="2" type="ORF">HKW67_20345</name>
</gene>
<keyword evidence="1" id="KW-1133">Transmembrane helix</keyword>
<keyword evidence="1" id="KW-0812">Transmembrane</keyword>
<protein>
    <recommendedName>
        <fullName evidence="4">Glycerophosphoryl diester phosphodiesterase membrane domain-containing protein</fullName>
    </recommendedName>
</protein>
<feature type="transmembrane region" description="Helical" evidence="1">
    <location>
        <begin position="98"/>
        <end position="118"/>
    </location>
</feature>
<evidence type="ECO:0000313" key="2">
    <source>
        <dbReference type="EMBL" id="QJR37703.1"/>
    </source>
</evidence>
<dbReference type="KEGG" id="ggr:HKW67_20345"/>
<evidence type="ECO:0000256" key="1">
    <source>
        <dbReference type="SAM" id="Phobius"/>
    </source>
</evidence>
<feature type="transmembrane region" description="Helical" evidence="1">
    <location>
        <begin position="165"/>
        <end position="192"/>
    </location>
</feature>